<dbReference type="RefSeq" id="WP_344996027.1">
    <property type="nucleotide sequence ID" value="NZ_BAABFR010000035.1"/>
</dbReference>
<name>A0ABP8JP88_9ACTN</name>
<organism evidence="2 3">
    <name type="scientific">Tsukamurella soli</name>
    <dbReference type="NCBI Taxonomy" id="644556"/>
    <lineage>
        <taxon>Bacteria</taxon>
        <taxon>Bacillati</taxon>
        <taxon>Actinomycetota</taxon>
        <taxon>Actinomycetes</taxon>
        <taxon>Mycobacteriales</taxon>
        <taxon>Tsukamurellaceae</taxon>
        <taxon>Tsukamurella</taxon>
    </lineage>
</organism>
<evidence type="ECO:0000259" key="1">
    <source>
        <dbReference type="Pfam" id="PF08044"/>
    </source>
</evidence>
<accession>A0ABP8JP88</accession>
<evidence type="ECO:0000313" key="3">
    <source>
        <dbReference type="Proteomes" id="UP001500635"/>
    </source>
</evidence>
<protein>
    <recommendedName>
        <fullName evidence="1">DUF1707 domain-containing protein</fullName>
    </recommendedName>
</protein>
<dbReference type="PANTHER" id="PTHR40763">
    <property type="entry name" value="MEMBRANE PROTEIN-RELATED"/>
    <property type="match status" value="1"/>
</dbReference>
<dbReference type="Proteomes" id="UP001500635">
    <property type="component" value="Unassembled WGS sequence"/>
</dbReference>
<evidence type="ECO:0000313" key="2">
    <source>
        <dbReference type="EMBL" id="GAA4393901.1"/>
    </source>
</evidence>
<feature type="domain" description="DUF1707" evidence="1">
    <location>
        <begin position="12"/>
        <end position="64"/>
    </location>
</feature>
<dbReference type="Pfam" id="PF08044">
    <property type="entry name" value="DUF1707"/>
    <property type="match status" value="1"/>
</dbReference>
<proteinExistence type="predicted"/>
<dbReference type="EMBL" id="BAABFR010000035">
    <property type="protein sequence ID" value="GAA4393901.1"/>
    <property type="molecule type" value="Genomic_DNA"/>
</dbReference>
<keyword evidence="3" id="KW-1185">Reference proteome</keyword>
<sequence>MGDLPATNRDRLRASDDDRTLVMSLLSDALGTGRISFAEYEQRSHGAVEARTYGDLDRLVADLPLAGPAPAPAARGHVALPMLTTKVAVMSEAKVRGPIAVGAGHSVVAFWGGADIDLSEATFTAPEVTITAVAIMGGIKIVLPAAATVHVPGVGVMGAFSHKNPGLGDPAGPRITVRGIAFWGGVDVIQK</sequence>
<dbReference type="PANTHER" id="PTHR40763:SF4">
    <property type="entry name" value="DUF1707 DOMAIN-CONTAINING PROTEIN"/>
    <property type="match status" value="1"/>
</dbReference>
<comment type="caution">
    <text evidence="2">The sequence shown here is derived from an EMBL/GenBank/DDBJ whole genome shotgun (WGS) entry which is preliminary data.</text>
</comment>
<gene>
    <name evidence="2" type="ORF">GCM10023147_25050</name>
</gene>
<reference evidence="3" key="1">
    <citation type="journal article" date="2019" name="Int. J. Syst. Evol. Microbiol.">
        <title>The Global Catalogue of Microorganisms (GCM) 10K type strain sequencing project: providing services to taxonomists for standard genome sequencing and annotation.</title>
        <authorList>
            <consortium name="The Broad Institute Genomics Platform"/>
            <consortium name="The Broad Institute Genome Sequencing Center for Infectious Disease"/>
            <person name="Wu L."/>
            <person name="Ma J."/>
        </authorList>
    </citation>
    <scope>NUCLEOTIDE SEQUENCE [LARGE SCALE GENOMIC DNA]</scope>
    <source>
        <strain evidence="3">JCM 17688</strain>
    </source>
</reference>
<dbReference type="InterPro" id="IPR012551">
    <property type="entry name" value="DUF1707_SHOCT-like"/>
</dbReference>